<dbReference type="Pfam" id="PF13671">
    <property type="entry name" value="AAA_33"/>
    <property type="match status" value="1"/>
</dbReference>
<dbReference type="STRING" id="763407.A0A162TQ79"/>
<dbReference type="GO" id="GO:0046404">
    <property type="term" value="F:ATP-dependent polydeoxyribonucleotide 5'-hydroxyl-kinase activity"/>
    <property type="evidence" value="ECO:0007669"/>
    <property type="project" value="TreeGrafter"/>
</dbReference>
<dbReference type="SUPFAM" id="SSF52540">
    <property type="entry name" value="P-loop containing nucleoside triphosphate hydrolases"/>
    <property type="match status" value="1"/>
</dbReference>
<dbReference type="Proteomes" id="UP000077315">
    <property type="component" value="Unassembled WGS sequence"/>
</dbReference>
<protein>
    <submittedName>
        <fullName evidence="2">Uncharacterized protein</fullName>
    </submittedName>
</protein>
<dbReference type="AlphaFoldDB" id="A0A162TQ79"/>
<feature type="compositionally biased region" description="Polar residues" evidence="1">
    <location>
        <begin position="209"/>
        <end position="219"/>
    </location>
</feature>
<dbReference type="RefSeq" id="XP_018288242.1">
    <property type="nucleotide sequence ID" value="XM_018432150.1"/>
</dbReference>
<dbReference type="EMBL" id="KV440989">
    <property type="protein sequence ID" value="OAD70202.1"/>
    <property type="molecule type" value="Genomic_DNA"/>
</dbReference>
<reference evidence="3" key="1">
    <citation type="submission" date="2015-06" db="EMBL/GenBank/DDBJ databases">
        <title>Expansion of signal transduction pathways in fungi by whole-genome duplication.</title>
        <authorList>
            <consortium name="DOE Joint Genome Institute"/>
            <person name="Corrochano L.M."/>
            <person name="Kuo A."/>
            <person name="Marcet-Houben M."/>
            <person name="Polaino S."/>
            <person name="Salamov A."/>
            <person name="Villalobos J.M."/>
            <person name="Alvarez M.I."/>
            <person name="Avalos J."/>
            <person name="Benito E.P."/>
            <person name="Benoit I."/>
            <person name="Burger G."/>
            <person name="Camino L.P."/>
            <person name="Canovas D."/>
            <person name="Cerda-Olmedo E."/>
            <person name="Cheng J.-F."/>
            <person name="Dominguez A."/>
            <person name="Elias M."/>
            <person name="Eslava A.P."/>
            <person name="Glaser F."/>
            <person name="Grimwood J."/>
            <person name="Gutierrez G."/>
            <person name="Heitman J."/>
            <person name="Henrissat B."/>
            <person name="Iturriaga E.A."/>
            <person name="Lang B.F."/>
            <person name="Lavin J.L."/>
            <person name="Lee S."/>
            <person name="Li W."/>
            <person name="Lindquist E."/>
            <person name="Lopez-Garcia S."/>
            <person name="Luque E.M."/>
            <person name="Marcos A.T."/>
            <person name="Martin J."/>
            <person name="McCluskey K."/>
            <person name="Medina H.R."/>
            <person name="Miralles-Duran A."/>
            <person name="Miyazaki A."/>
            <person name="Munoz-Torres E."/>
            <person name="Oguiza J.A."/>
            <person name="Ohm R."/>
            <person name="Olmedo M."/>
            <person name="Orejas M."/>
            <person name="Ortiz-Castellanos L."/>
            <person name="Pisabarro A.G."/>
            <person name="Rodriguez-Romero J."/>
            <person name="Ruiz-Herrera J."/>
            <person name="Ruiz-Vazquez R."/>
            <person name="Sanz C."/>
            <person name="Schackwitz W."/>
            <person name="Schmutz J."/>
            <person name="Shahriari M."/>
            <person name="Shelest E."/>
            <person name="Silva-Franco F."/>
            <person name="Soanes D."/>
            <person name="Syed K."/>
            <person name="Tagua V.G."/>
            <person name="Talbot N.J."/>
            <person name="Thon M."/>
            <person name="De vries R.P."/>
            <person name="Wiebenga A."/>
            <person name="Yadav J.S."/>
            <person name="Braun E.L."/>
            <person name="Baker S."/>
            <person name="Garre V."/>
            <person name="Horwitz B."/>
            <person name="Torres-Martinez S."/>
            <person name="Idnurm A."/>
            <person name="Herrera-Estrella A."/>
            <person name="Gabaldon T."/>
            <person name="Grigoriev I.V."/>
        </authorList>
    </citation>
    <scope>NUCLEOTIDE SEQUENCE [LARGE SCALE GENOMIC DNA]</scope>
    <source>
        <strain evidence="3">NRRL 1555(-)</strain>
    </source>
</reference>
<dbReference type="VEuPathDB" id="FungiDB:PHYBLDRAFT_148753"/>
<dbReference type="OrthoDB" id="3512845at2759"/>
<proteinExistence type="predicted"/>
<dbReference type="GO" id="GO:0006281">
    <property type="term" value="P:DNA repair"/>
    <property type="evidence" value="ECO:0007669"/>
    <property type="project" value="TreeGrafter"/>
</dbReference>
<organism evidence="2 3">
    <name type="scientific">Phycomyces blakesleeanus (strain ATCC 8743b / DSM 1359 / FGSC 10004 / NBRC 33097 / NRRL 1555)</name>
    <dbReference type="NCBI Taxonomy" id="763407"/>
    <lineage>
        <taxon>Eukaryota</taxon>
        <taxon>Fungi</taxon>
        <taxon>Fungi incertae sedis</taxon>
        <taxon>Mucoromycota</taxon>
        <taxon>Mucoromycotina</taxon>
        <taxon>Mucoromycetes</taxon>
        <taxon>Mucorales</taxon>
        <taxon>Phycomycetaceae</taxon>
        <taxon>Phycomyces</taxon>
    </lineage>
</organism>
<dbReference type="GO" id="GO:0046403">
    <property type="term" value="F:polynucleotide 3'-phosphatase activity"/>
    <property type="evidence" value="ECO:0007669"/>
    <property type="project" value="TreeGrafter"/>
</dbReference>
<sequence>MPLNVIILVGLPGSGKSTFSQALINQRSDDMGSRKACENSMRTCLKSNYNVIVDRCNFDVSQRETWLKIAKQYDASVYCVVLTASSDECSNRISYRVNHPTGVEGKNGIAILRRFMKNYQPPTSASPEGFQRLIYLSPSPATVCSQERVDRVLRDLGILEPVNPVVTPEEVSNNVAQIGIKRDQGEESKETDSSQDFKETNVNEKEPTETSGNQGEQVV</sequence>
<accession>A0A162TQ79</accession>
<dbReference type="GeneID" id="28993056"/>
<dbReference type="PANTHER" id="PTHR12083">
    <property type="entry name" value="BIFUNCTIONAL POLYNUCLEOTIDE PHOSPHATASE/KINASE"/>
    <property type="match status" value="1"/>
</dbReference>
<gene>
    <name evidence="2" type="ORF">PHYBLDRAFT_148753</name>
</gene>
<evidence type="ECO:0000256" key="1">
    <source>
        <dbReference type="SAM" id="MobiDB-lite"/>
    </source>
</evidence>
<name>A0A162TQ79_PHYB8</name>
<keyword evidence="3" id="KW-1185">Reference proteome</keyword>
<dbReference type="InParanoid" id="A0A162TQ79"/>
<dbReference type="Gene3D" id="3.40.50.300">
    <property type="entry name" value="P-loop containing nucleotide triphosphate hydrolases"/>
    <property type="match status" value="1"/>
</dbReference>
<evidence type="ECO:0000313" key="2">
    <source>
        <dbReference type="EMBL" id="OAD70202.1"/>
    </source>
</evidence>
<feature type="compositionally biased region" description="Basic and acidic residues" evidence="1">
    <location>
        <begin position="180"/>
        <end position="208"/>
    </location>
</feature>
<dbReference type="PANTHER" id="PTHR12083:SF9">
    <property type="entry name" value="BIFUNCTIONAL POLYNUCLEOTIDE PHOSPHATASE_KINASE"/>
    <property type="match status" value="1"/>
</dbReference>
<feature type="region of interest" description="Disordered" evidence="1">
    <location>
        <begin position="176"/>
        <end position="219"/>
    </location>
</feature>
<evidence type="ECO:0000313" key="3">
    <source>
        <dbReference type="Proteomes" id="UP000077315"/>
    </source>
</evidence>
<dbReference type="InterPro" id="IPR027417">
    <property type="entry name" value="P-loop_NTPase"/>
</dbReference>
<dbReference type="GO" id="GO:0003690">
    <property type="term" value="F:double-stranded DNA binding"/>
    <property type="evidence" value="ECO:0007669"/>
    <property type="project" value="TreeGrafter"/>
</dbReference>